<feature type="signal peptide" evidence="1">
    <location>
        <begin position="1"/>
        <end position="25"/>
    </location>
</feature>
<dbReference type="PROSITE" id="PS51257">
    <property type="entry name" value="PROKAR_LIPOPROTEIN"/>
    <property type="match status" value="1"/>
</dbReference>
<proteinExistence type="predicted"/>
<feature type="chain" id="PRO_5046602473" description="Ig-like domain-containing protein" evidence="1">
    <location>
        <begin position="26"/>
        <end position="692"/>
    </location>
</feature>
<accession>A0ABX8SHX2</accession>
<dbReference type="RefSeq" id="WP_219082158.1">
    <property type="nucleotide sequence ID" value="NZ_CP079216.1"/>
</dbReference>
<sequence length="692" mass="72881">MRHPLALLVAASLACLVAPTAPADAATCIPAGTNYTPTSASQIADGPTCYTTPDTSATPVLAEVDETKTAADLAEVVNSSPLDPAGYLGTGSFVQRDISAAPVAANSEQIADFVDGPLPDLYLNDHWRGRLKTGVSIGGGVASHDNIPIYTVDSSNPYQDFATFTSTDSRVTSFPRLAEVTTGTIPLPDWARASDGGDHALAVYDVATGIFRGYFGASQDADGVWNFASAGYFYADPDTGTVGSDNYWLQYLQGTNSVVGIANELTQIGAEELRSGVIGHAVSVTFPSYLAGQVSFPAKQTDGKLASSSYPNAPVAGQMFTFPEDFDVEAHIADNKIDRTMAAIMRAVKTYGGIVTDQNFWCMSFNFENPYGMGERADDPDANPWKDDAELAALANFNANAFPWGETAWVEPSYAGHDATVAPAKQLTSSTPTITGTAKVGGTLTAKAGTWTSGTRLTYQWYRDGRKLAGYTQSTFALTKHSLGTTLTVRVTGTRDGYRTVTRTSAGAKVTAGTLKTAKPTISGTAKVGGTLTAKPGAWTTGTRFTYQWYRDGKKLAGSTKSTFALTQYSLGKRLSVHVTGTLDGYATASTASSRTAAVKAGTLKTAKPTISGTAKVGRTLTAKAGSWTSGTTWKYQWYRDGKKLKGHTAKTITLTKYSVGKTLTVHVTGSKAGYTTVSTSSSKTAKVAPGR</sequence>
<keyword evidence="3" id="KW-1185">Reference proteome</keyword>
<reference evidence="2 3" key="1">
    <citation type="submission" date="2021-07" db="EMBL/GenBank/DDBJ databases">
        <title>complete genome sequencing of Tessaracoccus sp.J1M15.</title>
        <authorList>
            <person name="Bae J.-W."/>
            <person name="Kim D.-y."/>
        </authorList>
    </citation>
    <scope>NUCLEOTIDE SEQUENCE [LARGE SCALE GENOMIC DNA]</scope>
    <source>
        <strain evidence="2 3">J1M15</strain>
    </source>
</reference>
<name>A0ABX8SHX2_9ACTN</name>
<evidence type="ECO:0000313" key="3">
    <source>
        <dbReference type="Proteomes" id="UP000824504"/>
    </source>
</evidence>
<gene>
    <name evidence="2" type="ORF">KDB89_14285</name>
</gene>
<organism evidence="2 3">
    <name type="scientific">Tessaracoccus palaemonis</name>
    <dbReference type="NCBI Taxonomy" id="2829499"/>
    <lineage>
        <taxon>Bacteria</taxon>
        <taxon>Bacillati</taxon>
        <taxon>Actinomycetota</taxon>
        <taxon>Actinomycetes</taxon>
        <taxon>Propionibacteriales</taxon>
        <taxon>Propionibacteriaceae</taxon>
        <taxon>Tessaracoccus</taxon>
    </lineage>
</organism>
<dbReference type="EMBL" id="CP079216">
    <property type="protein sequence ID" value="QXT62873.1"/>
    <property type="molecule type" value="Genomic_DNA"/>
</dbReference>
<evidence type="ECO:0008006" key="4">
    <source>
        <dbReference type="Google" id="ProtNLM"/>
    </source>
</evidence>
<keyword evidence="1" id="KW-0732">Signal</keyword>
<dbReference type="Proteomes" id="UP000824504">
    <property type="component" value="Chromosome"/>
</dbReference>
<evidence type="ECO:0000256" key="1">
    <source>
        <dbReference type="SAM" id="SignalP"/>
    </source>
</evidence>
<protein>
    <recommendedName>
        <fullName evidence="4">Ig-like domain-containing protein</fullName>
    </recommendedName>
</protein>
<evidence type="ECO:0000313" key="2">
    <source>
        <dbReference type="EMBL" id="QXT62873.1"/>
    </source>
</evidence>